<dbReference type="PANTHER" id="PTHR47694:SF1">
    <property type="entry name" value="PLANT UBX DOMAIN-CONTAINING PROTEIN 2"/>
    <property type="match status" value="1"/>
</dbReference>
<feature type="compositionally biased region" description="Polar residues" evidence="1">
    <location>
        <begin position="12"/>
        <end position="32"/>
    </location>
</feature>
<evidence type="ECO:0000313" key="5">
    <source>
        <dbReference type="Proteomes" id="UP001153069"/>
    </source>
</evidence>
<evidence type="ECO:0000256" key="1">
    <source>
        <dbReference type="SAM" id="MobiDB-lite"/>
    </source>
</evidence>
<dbReference type="AlphaFoldDB" id="A0A9N8E654"/>
<keyword evidence="2" id="KW-0812">Transmembrane</keyword>
<keyword evidence="2" id="KW-0472">Membrane</keyword>
<protein>
    <recommendedName>
        <fullName evidence="3">PUB domain-containing protein</fullName>
    </recommendedName>
</protein>
<dbReference type="InterPro" id="IPR036339">
    <property type="entry name" value="PUB-like_dom_sf"/>
</dbReference>
<name>A0A9N8E654_9STRA</name>
<accession>A0A9N8E654</accession>
<keyword evidence="5" id="KW-1185">Reference proteome</keyword>
<dbReference type="Gene3D" id="1.20.58.2190">
    <property type="match status" value="1"/>
</dbReference>
<sequence>MVLNEEVAPDLQSATDADGSTTPNDNESIGSTSNGVVEEAVAHVLYHNVKTKQIVTTFKILHTLISNASSPQQEDPKKKRVRLVNPKIKQNIIEVEGAVELLELAGFVKRIEEHQEWLVYETSTDNKLAQLILTALDKSTKELESGARSKKPVSKVVQRKKEKEVDRYLALQRWKDDTQGRKATVTRKFKHELTQDAKRAQEQQKGMQTVDNLRPYLAYVEYAMIAGCAIFFCHDPSKAWQLGLFLFVFYWISILFVGLVDGRGGRVTTIGTR</sequence>
<evidence type="ECO:0000256" key="2">
    <source>
        <dbReference type="SAM" id="Phobius"/>
    </source>
</evidence>
<dbReference type="PANTHER" id="PTHR47694">
    <property type="entry name" value="PLANT UBX DOMAIN-CONTAINING PROTEIN 2"/>
    <property type="match status" value="1"/>
</dbReference>
<dbReference type="SUPFAM" id="SSF143503">
    <property type="entry name" value="PUG domain-like"/>
    <property type="match status" value="1"/>
</dbReference>
<dbReference type="Pfam" id="PF09409">
    <property type="entry name" value="PUB"/>
    <property type="match status" value="1"/>
</dbReference>
<evidence type="ECO:0000259" key="3">
    <source>
        <dbReference type="Pfam" id="PF09409"/>
    </source>
</evidence>
<organism evidence="4 5">
    <name type="scientific">Seminavis robusta</name>
    <dbReference type="NCBI Taxonomy" id="568900"/>
    <lineage>
        <taxon>Eukaryota</taxon>
        <taxon>Sar</taxon>
        <taxon>Stramenopiles</taxon>
        <taxon>Ochrophyta</taxon>
        <taxon>Bacillariophyta</taxon>
        <taxon>Bacillariophyceae</taxon>
        <taxon>Bacillariophycidae</taxon>
        <taxon>Naviculales</taxon>
        <taxon>Naviculaceae</taxon>
        <taxon>Seminavis</taxon>
    </lineage>
</organism>
<evidence type="ECO:0000313" key="4">
    <source>
        <dbReference type="EMBL" id="CAB9515088.1"/>
    </source>
</evidence>
<dbReference type="EMBL" id="CAICTM010000692">
    <property type="protein sequence ID" value="CAB9515088.1"/>
    <property type="molecule type" value="Genomic_DNA"/>
</dbReference>
<dbReference type="Proteomes" id="UP001153069">
    <property type="component" value="Unassembled WGS sequence"/>
</dbReference>
<proteinExistence type="predicted"/>
<gene>
    <name evidence="4" type="ORF">SEMRO_693_G188320.1</name>
</gene>
<dbReference type="InterPro" id="IPR018997">
    <property type="entry name" value="PUB_domain"/>
</dbReference>
<feature type="region of interest" description="Disordered" evidence="1">
    <location>
        <begin position="1"/>
        <end position="32"/>
    </location>
</feature>
<dbReference type="CDD" id="cd09212">
    <property type="entry name" value="PUB"/>
    <property type="match status" value="1"/>
</dbReference>
<reference evidence="4" key="1">
    <citation type="submission" date="2020-06" db="EMBL/GenBank/DDBJ databases">
        <authorList>
            <consortium name="Plant Systems Biology data submission"/>
        </authorList>
    </citation>
    <scope>NUCLEOTIDE SEQUENCE</scope>
    <source>
        <strain evidence="4">D6</strain>
    </source>
</reference>
<keyword evidence="2" id="KW-1133">Transmembrane helix</keyword>
<feature type="transmembrane region" description="Helical" evidence="2">
    <location>
        <begin position="239"/>
        <end position="260"/>
    </location>
</feature>
<comment type="caution">
    <text evidence="4">The sequence shown here is derived from an EMBL/GenBank/DDBJ whole genome shotgun (WGS) entry which is preliminary data.</text>
</comment>
<feature type="domain" description="PUB" evidence="3">
    <location>
        <begin position="53"/>
        <end position="130"/>
    </location>
</feature>